<keyword evidence="2" id="KW-1185">Reference proteome</keyword>
<protein>
    <submittedName>
        <fullName evidence="1">Uncharacterized protein</fullName>
    </submittedName>
</protein>
<gene>
    <name evidence="1" type="ORF">JOF55_004723</name>
</gene>
<evidence type="ECO:0000313" key="2">
    <source>
        <dbReference type="Proteomes" id="UP001180845"/>
    </source>
</evidence>
<reference evidence="1" key="1">
    <citation type="submission" date="2023-07" db="EMBL/GenBank/DDBJ databases">
        <title>Sequencing the genomes of 1000 actinobacteria strains.</title>
        <authorList>
            <person name="Klenk H.-P."/>
        </authorList>
    </citation>
    <scope>NUCLEOTIDE SEQUENCE</scope>
    <source>
        <strain evidence="1">DSM 45977</strain>
    </source>
</reference>
<accession>A0AAE4CP38</accession>
<dbReference type="EMBL" id="JAVDXW010000002">
    <property type="protein sequence ID" value="MDR7304479.1"/>
    <property type="molecule type" value="Genomic_DNA"/>
</dbReference>
<comment type="caution">
    <text evidence="1">The sequence shown here is derived from an EMBL/GenBank/DDBJ whole genome shotgun (WGS) entry which is preliminary data.</text>
</comment>
<dbReference type="AlphaFoldDB" id="A0AAE4CP38"/>
<dbReference type="Proteomes" id="UP001180845">
    <property type="component" value="Unassembled WGS sequence"/>
</dbReference>
<name>A0AAE4CP38_9ACTN</name>
<sequence length="46" mass="4780">MIVSLLVGGHAHLDRHRPGDIGVATALSNHQAWFNALVAAPSALPP</sequence>
<organism evidence="1 2">
    <name type="scientific">Haloactinomyces albus</name>
    <dbReference type="NCBI Taxonomy" id="1352928"/>
    <lineage>
        <taxon>Bacteria</taxon>
        <taxon>Bacillati</taxon>
        <taxon>Actinomycetota</taxon>
        <taxon>Actinomycetes</taxon>
        <taxon>Actinopolysporales</taxon>
        <taxon>Actinopolysporaceae</taxon>
        <taxon>Haloactinomyces</taxon>
    </lineage>
</organism>
<proteinExistence type="predicted"/>
<dbReference type="RefSeq" id="WP_310278620.1">
    <property type="nucleotide sequence ID" value="NZ_JAVDXW010000002.1"/>
</dbReference>
<evidence type="ECO:0000313" key="1">
    <source>
        <dbReference type="EMBL" id="MDR7304479.1"/>
    </source>
</evidence>